<reference evidence="2 4" key="3">
    <citation type="submission" date="2020-11" db="EMBL/GenBank/DDBJ databases">
        <title>Closed and high quality bacterial genomes of the OMM12 community.</title>
        <authorList>
            <person name="Marbouty M."/>
            <person name="Lamy-Besnier Q."/>
            <person name="Debarbieux L."/>
            <person name="Koszul R."/>
        </authorList>
    </citation>
    <scope>NUCLEOTIDE SEQUENCE [LARGE SCALE GENOMIC DNA]</scope>
    <source>
        <strain evidence="2 4">KB18</strain>
    </source>
</reference>
<dbReference type="Proteomes" id="UP000596035">
    <property type="component" value="Chromosome"/>
</dbReference>
<dbReference type="RefSeq" id="WP_066535808.1">
    <property type="nucleotide sequence ID" value="NZ_CP021422.1"/>
</dbReference>
<protein>
    <submittedName>
        <fullName evidence="2">Uncharacterized protein</fullName>
    </submittedName>
</protein>
<evidence type="ECO:0000313" key="2">
    <source>
        <dbReference type="EMBL" id="QQR29023.1"/>
    </source>
</evidence>
<reference evidence="3" key="2">
    <citation type="submission" date="2017-05" db="EMBL/GenBank/DDBJ databases">
        <title>Improved OligoMM genomes.</title>
        <authorList>
            <person name="Garzetti D."/>
        </authorList>
    </citation>
    <scope>NUCLEOTIDE SEQUENCE [LARGE SCALE GENOMIC DNA]</scope>
    <source>
        <strain evidence="3">KB18</strain>
    </source>
</reference>
<name>A0A1Z2XMQ8_9FIRM</name>
<accession>A0A1Z2XMQ8</accession>
<dbReference type="Pfam" id="PF18950">
    <property type="entry name" value="DUF5694"/>
    <property type="match status" value="1"/>
</dbReference>
<dbReference type="KEGG" id="amur:ADH66_03100"/>
<dbReference type="Proteomes" id="UP000196710">
    <property type="component" value="Chromosome"/>
</dbReference>
<dbReference type="InterPro" id="IPR043749">
    <property type="entry name" value="DUF5694"/>
</dbReference>
<gene>
    <name evidence="1" type="ORF">ADH66_03100</name>
    <name evidence="2" type="ORF">I5Q82_13160</name>
</gene>
<dbReference type="EMBL" id="CP021422">
    <property type="protein sequence ID" value="ASB39729.1"/>
    <property type="molecule type" value="Genomic_DNA"/>
</dbReference>
<dbReference type="AlphaFoldDB" id="A0A1Z2XMQ8"/>
<dbReference type="EMBL" id="CP065321">
    <property type="protein sequence ID" value="QQR29023.1"/>
    <property type="molecule type" value="Genomic_DNA"/>
</dbReference>
<sequence length="246" mass="28780">MQELMILGTFHFKSFGNSDQFKLKSDILSSQRQQEVLKLVEVLAHFKPTKIAVEDAQEYSGQLQEEYQAYLRREKELGISEVYQLGFRLAEHMRHDRLHCVDWNMAVPGVGSVFQWMADNPSEHVEELNRHNEERFNQEQQHMEASTLLEHFIYMNRPEYCAADHQTYLEFAKLDDGTWPVGAGWVGQYWYYRNLRIWKNTTALFQAPDERVLLLIGAGHVHLLSQFFREAGQVSVVDTVKVLSEN</sequence>
<keyword evidence="3" id="KW-1185">Reference proteome</keyword>
<evidence type="ECO:0000313" key="3">
    <source>
        <dbReference type="Proteomes" id="UP000196710"/>
    </source>
</evidence>
<evidence type="ECO:0000313" key="1">
    <source>
        <dbReference type="EMBL" id="ASB39729.1"/>
    </source>
</evidence>
<evidence type="ECO:0000313" key="4">
    <source>
        <dbReference type="Proteomes" id="UP000596035"/>
    </source>
</evidence>
<proteinExistence type="predicted"/>
<reference evidence="1" key="1">
    <citation type="journal article" date="2017" name="Genome Announc.">
        <title>High-Quality Whole-Genome Sequences of the Oligo-Mouse-Microbiota Bacterial Community.</title>
        <authorList>
            <person name="Garzetti D."/>
            <person name="Brugiroux S."/>
            <person name="Bunk B."/>
            <person name="Pukall R."/>
            <person name="McCoy K.D."/>
            <person name="Macpherson A.J."/>
            <person name="Stecher B."/>
        </authorList>
    </citation>
    <scope>NUCLEOTIDE SEQUENCE</scope>
    <source>
        <strain evidence="1">KB18</strain>
    </source>
</reference>
<organism evidence="2 4">
    <name type="scientific">Acutalibacter muris</name>
    <dbReference type="NCBI Taxonomy" id="1796620"/>
    <lineage>
        <taxon>Bacteria</taxon>
        <taxon>Bacillati</taxon>
        <taxon>Bacillota</taxon>
        <taxon>Clostridia</taxon>
        <taxon>Eubacteriales</taxon>
        <taxon>Acutalibacteraceae</taxon>
        <taxon>Acutalibacter</taxon>
    </lineage>
</organism>